<dbReference type="InterPro" id="IPR005979">
    <property type="entry name" value="Prochl_reduct"/>
</dbReference>
<feature type="region of interest" description="Disordered" evidence="3">
    <location>
        <begin position="1"/>
        <end position="25"/>
    </location>
</feature>
<dbReference type="EMBL" id="LGRX02034312">
    <property type="protein sequence ID" value="KAK3238166.1"/>
    <property type="molecule type" value="Genomic_DNA"/>
</dbReference>
<name>A0AAE0BKA0_9CHLO</name>
<evidence type="ECO:0000256" key="1">
    <source>
        <dbReference type="ARBA" id="ARBA00022857"/>
    </source>
</evidence>
<accession>A0AAE0BKA0</accession>
<comment type="caution">
    <text evidence="4">The sequence shown here is derived from an EMBL/GenBank/DDBJ whole genome shotgun (WGS) entry which is preliminary data.</text>
</comment>
<organism evidence="4 5">
    <name type="scientific">Cymbomonas tetramitiformis</name>
    <dbReference type="NCBI Taxonomy" id="36881"/>
    <lineage>
        <taxon>Eukaryota</taxon>
        <taxon>Viridiplantae</taxon>
        <taxon>Chlorophyta</taxon>
        <taxon>Pyramimonadophyceae</taxon>
        <taxon>Pyramimonadales</taxon>
        <taxon>Pyramimonadaceae</taxon>
        <taxon>Cymbomonas</taxon>
    </lineage>
</organism>
<evidence type="ECO:0000256" key="3">
    <source>
        <dbReference type="SAM" id="MobiDB-lite"/>
    </source>
</evidence>
<dbReference type="PANTHER" id="PTHR44419">
    <property type="entry name" value="PROTOCHLOROPHYLLIDE REDUCTASE C, CHLOROPLASTIC"/>
    <property type="match status" value="1"/>
</dbReference>
<sequence>MTISKRVTGGAAAQTASTDGLRRVTAPRLKRPLDGDRGVAGLDGLRRVTGALRLDGELHKRYHDATGVKFMSFYPGCIAESALFREAPKAFQVIFPLFQKYITKGYVSEEEAGKRLGQVVSEAQYGESGAYWRFGGESGTEIFKDEPGLFGVKDALGITETATKEVSDRVEGDEAAAKMLWELSEELVGLKA</sequence>
<keyword evidence="5" id="KW-1185">Reference proteome</keyword>
<evidence type="ECO:0008006" key="6">
    <source>
        <dbReference type="Google" id="ProtNLM"/>
    </source>
</evidence>
<evidence type="ECO:0000256" key="2">
    <source>
        <dbReference type="ARBA" id="ARBA00023002"/>
    </source>
</evidence>
<keyword evidence="2" id="KW-0560">Oxidoreductase</keyword>
<evidence type="ECO:0000313" key="5">
    <source>
        <dbReference type="Proteomes" id="UP001190700"/>
    </source>
</evidence>
<reference evidence="4 5" key="1">
    <citation type="journal article" date="2015" name="Genome Biol. Evol.">
        <title>Comparative Genomics of a Bacterivorous Green Alga Reveals Evolutionary Causalities and Consequences of Phago-Mixotrophic Mode of Nutrition.</title>
        <authorList>
            <person name="Burns J.A."/>
            <person name="Paasch A."/>
            <person name="Narechania A."/>
            <person name="Kim E."/>
        </authorList>
    </citation>
    <scope>NUCLEOTIDE SEQUENCE [LARGE SCALE GENOMIC DNA]</scope>
    <source>
        <strain evidence="4 5">PLY_AMNH</strain>
    </source>
</reference>
<proteinExistence type="predicted"/>
<dbReference type="PANTHER" id="PTHR44419:SF19">
    <property type="entry name" value="PROTOCHLOROPHYLLIDE REDUCTASE A, CHLOROPLASTIC"/>
    <property type="match status" value="1"/>
</dbReference>
<dbReference type="Proteomes" id="UP001190700">
    <property type="component" value="Unassembled WGS sequence"/>
</dbReference>
<gene>
    <name evidence="4" type="ORF">CYMTET_51807</name>
</gene>
<protein>
    <recommendedName>
        <fullName evidence="6">Protochlorophyllide reductase</fullName>
    </recommendedName>
</protein>
<dbReference type="AlphaFoldDB" id="A0AAE0BKA0"/>
<evidence type="ECO:0000313" key="4">
    <source>
        <dbReference type="EMBL" id="KAK3238166.1"/>
    </source>
</evidence>
<dbReference type="GO" id="GO:0016630">
    <property type="term" value="F:protochlorophyllide reductase activity"/>
    <property type="evidence" value="ECO:0007669"/>
    <property type="project" value="InterPro"/>
</dbReference>
<keyword evidence="1" id="KW-0521">NADP</keyword>